<organism evidence="2 3">
    <name type="scientific">Vitrella brassicaformis (strain CCMP3155)</name>
    <dbReference type="NCBI Taxonomy" id="1169540"/>
    <lineage>
        <taxon>Eukaryota</taxon>
        <taxon>Sar</taxon>
        <taxon>Alveolata</taxon>
        <taxon>Colpodellida</taxon>
        <taxon>Vitrellaceae</taxon>
        <taxon>Vitrella</taxon>
    </lineage>
</organism>
<dbReference type="VEuPathDB" id="CryptoDB:Vbra_16618"/>
<dbReference type="AlphaFoldDB" id="A0A0G4G169"/>
<accession>A0A0G4G169</accession>
<protein>
    <submittedName>
        <fullName evidence="2">Uncharacterized protein</fullName>
    </submittedName>
</protein>
<feature type="region of interest" description="Disordered" evidence="1">
    <location>
        <begin position="204"/>
        <end position="266"/>
    </location>
</feature>
<proteinExistence type="predicted"/>
<dbReference type="InParanoid" id="A0A0G4G169"/>
<name>A0A0G4G169_VITBC</name>
<dbReference type="Proteomes" id="UP000041254">
    <property type="component" value="Unassembled WGS sequence"/>
</dbReference>
<sequence>MESVNLYECGKQRGTAGQKAVASRLSGVQFDIINPARQRCDPYFPMLRASDDGNPFDKRFIQKRRRIPAGGHEQTQHVLKPPLMSYAETEAHRLKASLLSPSRYHFLCTTKRHAAGKPAAVWMPPAATTAPSFTAYQPPRTAPAGAARRHTVESWSPWSRHIKQQRDGIFWSPHVPACVGRPSIAPPGTSVRLIARNEYTSLRESKVEEKTEDEAAQVRPSTQGQPQQQPAGAEAEKEATKRPSTAAVASPHGRAALPFHETAVSE</sequence>
<reference evidence="2 3" key="1">
    <citation type="submission" date="2014-11" db="EMBL/GenBank/DDBJ databases">
        <authorList>
            <person name="Zhu J."/>
            <person name="Qi W."/>
            <person name="Song R."/>
        </authorList>
    </citation>
    <scope>NUCLEOTIDE SEQUENCE [LARGE SCALE GENOMIC DNA]</scope>
</reference>
<keyword evidence="3" id="KW-1185">Reference proteome</keyword>
<feature type="compositionally biased region" description="Low complexity" evidence="1">
    <location>
        <begin position="223"/>
        <end position="233"/>
    </location>
</feature>
<gene>
    <name evidence="2" type="ORF">Vbra_16618</name>
</gene>
<dbReference type="EMBL" id="CDMY01000542">
    <property type="protein sequence ID" value="CEM21498.1"/>
    <property type="molecule type" value="Genomic_DNA"/>
</dbReference>
<evidence type="ECO:0000256" key="1">
    <source>
        <dbReference type="SAM" id="MobiDB-lite"/>
    </source>
</evidence>
<evidence type="ECO:0000313" key="2">
    <source>
        <dbReference type="EMBL" id="CEM21498.1"/>
    </source>
</evidence>
<evidence type="ECO:0000313" key="3">
    <source>
        <dbReference type="Proteomes" id="UP000041254"/>
    </source>
</evidence>